<feature type="region of interest" description="Disordered" evidence="1">
    <location>
        <begin position="1"/>
        <end position="27"/>
    </location>
</feature>
<evidence type="ECO:0000313" key="3">
    <source>
        <dbReference type="Proteomes" id="UP000595437"/>
    </source>
</evidence>
<dbReference type="Proteomes" id="UP000595437">
    <property type="component" value="Chromosome 8"/>
</dbReference>
<reference evidence="3" key="1">
    <citation type="submission" date="2021-01" db="EMBL/GenBank/DDBJ databases">
        <title>Caligus Genome Assembly.</title>
        <authorList>
            <person name="Gallardo-Escarate C."/>
        </authorList>
    </citation>
    <scope>NUCLEOTIDE SEQUENCE [LARGE SCALE GENOMIC DNA]</scope>
</reference>
<dbReference type="AlphaFoldDB" id="A0A7T8HK08"/>
<keyword evidence="3" id="KW-1185">Reference proteome</keyword>
<dbReference type="EMBL" id="CP045897">
    <property type="protein sequence ID" value="QQP51441.1"/>
    <property type="molecule type" value="Genomic_DNA"/>
</dbReference>
<accession>A0A7T8HK08</accession>
<proteinExistence type="predicted"/>
<organism evidence="2 3">
    <name type="scientific">Caligus rogercresseyi</name>
    <name type="common">Sea louse</name>
    <dbReference type="NCBI Taxonomy" id="217165"/>
    <lineage>
        <taxon>Eukaryota</taxon>
        <taxon>Metazoa</taxon>
        <taxon>Ecdysozoa</taxon>
        <taxon>Arthropoda</taxon>
        <taxon>Crustacea</taxon>
        <taxon>Multicrustacea</taxon>
        <taxon>Hexanauplia</taxon>
        <taxon>Copepoda</taxon>
        <taxon>Siphonostomatoida</taxon>
        <taxon>Caligidae</taxon>
        <taxon>Caligus</taxon>
    </lineage>
</organism>
<name>A0A7T8HK08_CALRO</name>
<sequence>TFTFDPVYNKQNDRRRIQSHPEHLQDQSSCLRDDVGHRCINRVQNAANWFPTSYRFTGADYFELSRTK</sequence>
<gene>
    <name evidence="2" type="ORF">FKW44_012810</name>
</gene>
<evidence type="ECO:0000313" key="2">
    <source>
        <dbReference type="EMBL" id="QQP51441.1"/>
    </source>
</evidence>
<feature type="non-terminal residue" evidence="2">
    <location>
        <position position="1"/>
    </location>
</feature>
<evidence type="ECO:0000256" key="1">
    <source>
        <dbReference type="SAM" id="MobiDB-lite"/>
    </source>
</evidence>
<feature type="compositionally biased region" description="Basic and acidic residues" evidence="1">
    <location>
        <begin position="11"/>
        <end position="27"/>
    </location>
</feature>
<feature type="non-terminal residue" evidence="2">
    <location>
        <position position="68"/>
    </location>
</feature>
<protein>
    <submittedName>
        <fullName evidence="2">Uncharacterized protein</fullName>
    </submittedName>
</protein>